<reference evidence="2" key="1">
    <citation type="submission" date="2017-12" db="EMBL/GenBank/DDBJ databases">
        <title>Sequencing the genomes of 1000 Actinobacteria strains.</title>
        <authorList>
            <person name="Klenk H.-P."/>
        </authorList>
    </citation>
    <scope>NUCLEOTIDE SEQUENCE [LARGE SCALE GENOMIC DNA]</scope>
    <source>
        <strain evidence="2">DSM 44228</strain>
    </source>
</reference>
<proteinExistence type="inferred from homology"/>
<dbReference type="SUPFAM" id="SSF100950">
    <property type="entry name" value="NagB/RpiA/CoA transferase-like"/>
    <property type="match status" value="1"/>
</dbReference>
<name>A0A2N3Y3B2_SACSN</name>
<organism evidence="2 3">
    <name type="scientific">Saccharopolyspora spinosa</name>
    <dbReference type="NCBI Taxonomy" id="60894"/>
    <lineage>
        <taxon>Bacteria</taxon>
        <taxon>Bacillati</taxon>
        <taxon>Actinomycetota</taxon>
        <taxon>Actinomycetes</taxon>
        <taxon>Pseudonocardiales</taxon>
        <taxon>Pseudonocardiaceae</taxon>
        <taxon>Saccharopolyspora</taxon>
    </lineage>
</organism>
<comment type="caution">
    <text evidence="2">The sequence shown here is derived from an EMBL/GenBank/DDBJ whole genome shotgun (WGS) entry which is preliminary data.</text>
</comment>
<dbReference type="EMBL" id="PJNB01000001">
    <property type="protein sequence ID" value="PKW17395.1"/>
    <property type="molecule type" value="Genomic_DNA"/>
</dbReference>
<accession>A0A2N3Y3B2</accession>
<dbReference type="GO" id="GO:0008410">
    <property type="term" value="F:CoA-transferase activity"/>
    <property type="evidence" value="ECO:0007669"/>
    <property type="project" value="InterPro"/>
</dbReference>
<dbReference type="AlphaFoldDB" id="A0A2N3Y3B2"/>
<dbReference type="Gene3D" id="3.30.30.40">
    <property type="match status" value="1"/>
</dbReference>
<dbReference type="Proteomes" id="UP000233786">
    <property type="component" value="Unassembled WGS sequence"/>
</dbReference>
<dbReference type="Gene3D" id="3.40.1080.10">
    <property type="entry name" value="Glutaconate Coenzyme A-transferase"/>
    <property type="match status" value="1"/>
</dbReference>
<dbReference type="OrthoDB" id="3742129at2"/>
<evidence type="ECO:0000313" key="3">
    <source>
        <dbReference type="Proteomes" id="UP000233786"/>
    </source>
</evidence>
<dbReference type="PANTHER" id="PTHR43293">
    <property type="entry name" value="ACETATE COA-TRANSFERASE YDIF"/>
    <property type="match status" value="1"/>
</dbReference>
<comment type="similarity">
    <text evidence="1">Belongs to the 3-oxoacid CoA-transferase subunit B family.</text>
</comment>
<dbReference type="PANTHER" id="PTHR43293:SF3">
    <property type="entry name" value="CHOLESTEROL RING-CLEAVING HYDROLASE IPDB SUBUNIT"/>
    <property type="match status" value="1"/>
</dbReference>
<gene>
    <name evidence="2" type="ORF">A8926_5354</name>
</gene>
<dbReference type="RefSeq" id="WP_010692790.1">
    <property type="nucleotide sequence ID" value="NZ_CP061007.1"/>
</dbReference>
<evidence type="ECO:0000313" key="2">
    <source>
        <dbReference type="EMBL" id="PKW17395.1"/>
    </source>
</evidence>
<dbReference type="InterPro" id="IPR037171">
    <property type="entry name" value="NagB/RpiA_transferase-like"/>
</dbReference>
<protein>
    <submittedName>
        <fullName evidence="2">Glutaconate CoA-transferase subunit A</fullName>
    </submittedName>
</protein>
<dbReference type="SMART" id="SM00882">
    <property type="entry name" value="CoA_trans"/>
    <property type="match status" value="1"/>
</dbReference>
<dbReference type="InterPro" id="IPR004165">
    <property type="entry name" value="CoA_trans_fam_I"/>
</dbReference>
<dbReference type="STRING" id="994479.GCA_000194155_01090"/>
<sequence>MQNPVAESTQPVPRPDKTVTMRDAIAAFVADGSTVALEGFTHLIPTAAGHEIIRQGRKDLTIARLTADIVTDQLIAGGCVRKLVSSFVGNSTAGSLGELRRRIETGQPKPLEFEEYSHYGMICRYLAGAQRLPFYPLRSYGGSDVPSVNPGIRKVTSPYPGPDGETEQIYVVPPLSPDVTIVHAQRADRAGNTQIWGLTGIQAEAVYAAKRAIIVVEEVVADEVIRSDPNRTVIPAHAVDAVVKCPRGAHPAFAQGYYDRDGDFYRGWSQISKDPERLRDWLDEWIRGTRDHAEYVAKLGDEHWAGLAVGEAWSEPVNYGRRL</sequence>
<dbReference type="Pfam" id="PF01144">
    <property type="entry name" value="CoA_trans"/>
    <property type="match status" value="1"/>
</dbReference>
<evidence type="ECO:0000256" key="1">
    <source>
        <dbReference type="ARBA" id="ARBA00007047"/>
    </source>
</evidence>
<keyword evidence="3" id="KW-1185">Reference proteome</keyword>